<accession>A0A0B5AUR3</accession>
<keyword evidence="3" id="KW-1185">Reference proteome</keyword>
<reference evidence="2 3" key="1">
    <citation type="submission" date="2014-08" db="EMBL/GenBank/DDBJ databases">
        <title>Complete genome of a marine bacteria Jeotgalibacillus malaysiensis.</title>
        <authorList>
            <person name="Yaakop A.S."/>
            <person name="Chan K.-G."/>
            <person name="Goh K.M."/>
        </authorList>
    </citation>
    <scope>NUCLEOTIDE SEQUENCE [LARGE SCALE GENOMIC DNA]</scope>
    <source>
        <strain evidence="2 3">D5</strain>
    </source>
</reference>
<keyword evidence="1" id="KW-0472">Membrane</keyword>
<dbReference type="Proteomes" id="UP000031449">
    <property type="component" value="Chromosome"/>
</dbReference>
<dbReference type="STRING" id="1508404.JMA_31550"/>
<evidence type="ECO:0000313" key="2">
    <source>
        <dbReference type="EMBL" id="AJD92472.1"/>
    </source>
</evidence>
<dbReference type="EMBL" id="CP009416">
    <property type="protein sequence ID" value="AJD92472.1"/>
    <property type="molecule type" value="Genomic_DNA"/>
</dbReference>
<sequence>MKGRWMMEGFPLFSTSLILTVVTIAVVTAGILYISSRAKK</sequence>
<evidence type="ECO:0000313" key="3">
    <source>
        <dbReference type="Proteomes" id="UP000031449"/>
    </source>
</evidence>
<keyword evidence="1" id="KW-0812">Transmembrane</keyword>
<dbReference type="AlphaFoldDB" id="A0A0B5AUR3"/>
<gene>
    <name evidence="2" type="ORF">JMA_31550</name>
</gene>
<dbReference type="KEGG" id="jeo:JMA_31550"/>
<keyword evidence="1" id="KW-1133">Transmembrane helix</keyword>
<proteinExistence type="predicted"/>
<evidence type="ECO:0000256" key="1">
    <source>
        <dbReference type="SAM" id="Phobius"/>
    </source>
</evidence>
<organism evidence="2 3">
    <name type="scientific">Jeotgalibacillus malaysiensis</name>
    <dbReference type="NCBI Taxonomy" id="1508404"/>
    <lineage>
        <taxon>Bacteria</taxon>
        <taxon>Bacillati</taxon>
        <taxon>Bacillota</taxon>
        <taxon>Bacilli</taxon>
        <taxon>Bacillales</taxon>
        <taxon>Caryophanaceae</taxon>
        <taxon>Jeotgalibacillus</taxon>
    </lineage>
</organism>
<feature type="transmembrane region" description="Helical" evidence="1">
    <location>
        <begin position="12"/>
        <end position="34"/>
    </location>
</feature>
<dbReference type="BioCyc" id="JESP1508404:G14D9-12436-MONOMER"/>
<name>A0A0B5AUR3_9BACL</name>
<dbReference type="HOGENOM" id="CLU_3290931_0_0_9"/>
<protein>
    <submittedName>
        <fullName evidence="2">Uncharacterized protein</fullName>
    </submittedName>
</protein>